<dbReference type="PANTHER" id="PTHR31280">
    <property type="entry name" value="PROTEIN UNC-13 HOMOLOG"/>
    <property type="match status" value="1"/>
</dbReference>
<dbReference type="PROSITE" id="PS51259">
    <property type="entry name" value="MHD2"/>
    <property type="match status" value="1"/>
</dbReference>
<feature type="compositionally biased region" description="Polar residues" evidence="1">
    <location>
        <begin position="135"/>
        <end position="161"/>
    </location>
</feature>
<reference evidence="3 4" key="1">
    <citation type="submission" date="2017-08" db="EMBL/GenBank/DDBJ databases">
        <title>Acidophilic green algal genome provides insights into adaptation to an acidic environment.</title>
        <authorList>
            <person name="Hirooka S."/>
            <person name="Hirose Y."/>
            <person name="Kanesaki Y."/>
            <person name="Higuchi S."/>
            <person name="Fujiwara T."/>
            <person name="Onuma R."/>
            <person name="Era A."/>
            <person name="Ohbayashi R."/>
            <person name="Uzuka A."/>
            <person name="Nozaki H."/>
            <person name="Yoshikawa H."/>
            <person name="Miyagishima S.Y."/>
        </authorList>
    </citation>
    <scope>NUCLEOTIDE SEQUENCE [LARGE SCALE GENOMIC DNA]</scope>
    <source>
        <strain evidence="3 4">NIES-2499</strain>
    </source>
</reference>
<accession>A0A250WRE2</accession>
<dbReference type="Pfam" id="PF25761">
    <property type="entry name" value="TPR_PATROL1"/>
    <property type="match status" value="2"/>
</dbReference>
<sequence>MATNTSSRDIVLERRQILDFLLQDLAKQGVKFLIPQGQPLSSPSVLDNLNPNLFLKQVRHNGPLGQPVDLARCLFPPSTSLNGNDLSTAPPALPSSLSLDSRHSLQPVRSFKGVSTYAYSGSIVTGGGIGTNSTAPQPYTPLSNNDSDLFSKRMSNSSRQRPSAPVPASRSGSTGVVTDVKPLLSNNNPFAAIVEPFPQVDGHLPALVECRQDDNRGQDLKLRMQSLQTGLHSTAINHLSYMLLFWVSGENASVDSRCASQPTVFQPTKTSGPAADAMNLFSVLRVQLGVKPGMAGGVADSMKHLSDGSVPWLAGRRVSLEALVRMLCCSRPSDFAAKPQLLTSYPPLMPKQDAGGVESVQCLAFHLFTEWQAILAAIIHTSFERNVTDGWSTADRSQAKRLLAVLKSSLRRLSLSQPDDFEESEYQEAGQALTAVAGKLAGSCRMGWQLPWALRVGICDALLSGLFEKAPNDASCQVNEAVTLSSLFEGQLYQPLCISPVLQLAVNAWVHFRQYVISPDTRLLRQLKYLMSKLLTQTEQRPDHSDPFGLGADVVSTDANRDDAHLNHDLAADVGRCIVEHTHLRFCDFYASFIRGEDMEGLLDVFCFASRSRGDGEIQLSETLIGFVRTSTAAELSRRADALTRRAGSQEESLSGLLRAVQELYNEQQQTARGHVHVLGACLGSSEYALLSASGVMYQVVGTQLTEWLKGVTSLDPTTLELMHCAMRVDTLIGKALFEAAAEGYERAAASSEVDASGFPEVGLIGTAQAGPHSVGQVSCHGCGHMDSEAAVSGTVEGSWGEPWMCAADALFELRVPVSEDVLDILLSGFDEALSKCSKTLVDKLGPTSRLIPPRPPPTRFKQDLVARQEAAELAAAAGKPPPSSGGMLSKAGGKFVAALKGSQSSSSKKPVDPTVTFLESVPKIESSPDFVHLTQGLSTPVIMVVIHSANYLLERTDNLTSSVSARWYEQQKSIGTSSSYASTAFVAEHLIKSRSALDSAVSYGCSFLATKVVFWDLRHEWLELLYRHHVTTRRIDEVILEVLNAALFKVCSTMDEVLRQRFALCLLRCCATAMEWVLVDGGPCRWFIPTDVALIDADIVKLRDLFYAAGDGLTRPMIDEELVRLKRLLRVMSLEVGPLMEMLREAKGRGSCTLAQTGKFPSVTLEEETIMRILARRPERLGSKLLKEDYKLSKRLK</sequence>
<dbReference type="STRING" id="1157962.A0A250WRE2"/>
<evidence type="ECO:0000259" key="2">
    <source>
        <dbReference type="PROSITE" id="PS51259"/>
    </source>
</evidence>
<dbReference type="OrthoDB" id="2015333at2759"/>
<organism evidence="3 4">
    <name type="scientific">Chlamydomonas eustigma</name>
    <dbReference type="NCBI Taxonomy" id="1157962"/>
    <lineage>
        <taxon>Eukaryota</taxon>
        <taxon>Viridiplantae</taxon>
        <taxon>Chlorophyta</taxon>
        <taxon>core chlorophytes</taxon>
        <taxon>Chlorophyceae</taxon>
        <taxon>CS clade</taxon>
        <taxon>Chlamydomonadales</taxon>
        <taxon>Chlamydomonadaceae</taxon>
        <taxon>Chlamydomonas</taxon>
    </lineage>
</organism>
<dbReference type="InterPro" id="IPR008528">
    <property type="entry name" value="unc-13_homologue"/>
</dbReference>
<name>A0A250WRE2_9CHLO</name>
<comment type="caution">
    <text evidence="3">The sequence shown here is derived from an EMBL/GenBank/DDBJ whole genome shotgun (WGS) entry which is preliminary data.</text>
</comment>
<evidence type="ECO:0000256" key="1">
    <source>
        <dbReference type="SAM" id="MobiDB-lite"/>
    </source>
</evidence>
<protein>
    <recommendedName>
        <fullName evidence="2">MHD2 domain-containing protein</fullName>
    </recommendedName>
</protein>
<proteinExistence type="predicted"/>
<dbReference type="InterPro" id="IPR057984">
    <property type="entry name" value="PATROL1_C"/>
</dbReference>
<keyword evidence="4" id="KW-1185">Reference proteome</keyword>
<evidence type="ECO:0000313" key="3">
    <source>
        <dbReference type="EMBL" id="GAX73424.1"/>
    </source>
</evidence>
<dbReference type="AlphaFoldDB" id="A0A250WRE2"/>
<dbReference type="Proteomes" id="UP000232323">
    <property type="component" value="Unassembled WGS sequence"/>
</dbReference>
<dbReference type="EMBL" id="BEGY01000003">
    <property type="protein sequence ID" value="GAX73424.1"/>
    <property type="molecule type" value="Genomic_DNA"/>
</dbReference>
<dbReference type="InterPro" id="IPR014772">
    <property type="entry name" value="Munc13_dom-2"/>
</dbReference>
<feature type="region of interest" description="Disordered" evidence="1">
    <location>
        <begin position="127"/>
        <end position="175"/>
    </location>
</feature>
<feature type="domain" description="MHD2" evidence="2">
    <location>
        <begin position="1034"/>
        <end position="1144"/>
    </location>
</feature>
<evidence type="ECO:0000313" key="4">
    <source>
        <dbReference type="Proteomes" id="UP000232323"/>
    </source>
</evidence>
<gene>
    <name evidence="3" type="ORF">CEUSTIGMA_g876.t1</name>
</gene>
<dbReference type="PANTHER" id="PTHR31280:SF2">
    <property type="entry name" value="PROTEIN UNC-13 HOMOLOG"/>
    <property type="match status" value="1"/>
</dbReference>